<dbReference type="AlphaFoldDB" id="F2EDH0"/>
<reference evidence="13" key="1">
    <citation type="journal article" date="2011" name="Plant Physiol.">
        <title>Comprehensive sequence analysis of 24,783 barley full-length cDNAs derived from 12 clone libraries.</title>
        <authorList>
            <person name="Matsumoto T."/>
            <person name="Tanaka T."/>
            <person name="Sakai H."/>
            <person name="Amano N."/>
            <person name="Kanamori H."/>
            <person name="Kurita K."/>
            <person name="Kikuta A."/>
            <person name="Kamiya K."/>
            <person name="Yamamoto M."/>
            <person name="Ikawa H."/>
            <person name="Fujii N."/>
            <person name="Hori K."/>
            <person name="Itoh T."/>
            <person name="Sato K."/>
        </authorList>
    </citation>
    <scope>NUCLEOTIDE SEQUENCE</scope>
    <source>
        <tissue evidence="13">Flower</tissue>
    </source>
</reference>
<feature type="transmembrane region" description="Helical" evidence="11">
    <location>
        <begin position="12"/>
        <end position="33"/>
    </location>
</feature>
<keyword evidence="9" id="KW-1071">Ligand-gated ion channel</keyword>
<dbReference type="GO" id="GO:0015276">
    <property type="term" value="F:ligand-gated monoatomic ion channel activity"/>
    <property type="evidence" value="ECO:0007669"/>
    <property type="project" value="InterPro"/>
</dbReference>
<evidence type="ECO:0000256" key="10">
    <source>
        <dbReference type="ARBA" id="ARBA00023303"/>
    </source>
</evidence>
<organism evidence="13">
    <name type="scientific">Hordeum vulgare subsp. vulgare</name>
    <name type="common">Domesticated barley</name>
    <dbReference type="NCBI Taxonomy" id="112509"/>
    <lineage>
        <taxon>Eukaryota</taxon>
        <taxon>Viridiplantae</taxon>
        <taxon>Streptophyta</taxon>
        <taxon>Embryophyta</taxon>
        <taxon>Tracheophyta</taxon>
        <taxon>Spermatophyta</taxon>
        <taxon>Magnoliopsida</taxon>
        <taxon>Liliopsida</taxon>
        <taxon>Poales</taxon>
        <taxon>Poaceae</taxon>
        <taxon>BOP clade</taxon>
        <taxon>Pooideae</taxon>
        <taxon>Triticodae</taxon>
        <taxon>Triticeae</taxon>
        <taxon>Hordeinae</taxon>
        <taxon>Hordeum</taxon>
    </lineage>
</organism>
<dbReference type="InterPro" id="IPR001320">
    <property type="entry name" value="Iontro_rcpt_C"/>
</dbReference>
<proteinExistence type="evidence at transcript level"/>
<evidence type="ECO:0000256" key="4">
    <source>
        <dbReference type="ARBA" id="ARBA00022989"/>
    </source>
</evidence>
<dbReference type="GO" id="GO:0016020">
    <property type="term" value="C:membrane"/>
    <property type="evidence" value="ECO:0007669"/>
    <property type="project" value="UniProtKB-SubCell"/>
</dbReference>
<dbReference type="EMBL" id="AK374195">
    <property type="protein sequence ID" value="BAK05392.1"/>
    <property type="molecule type" value="mRNA"/>
</dbReference>
<evidence type="ECO:0000256" key="9">
    <source>
        <dbReference type="ARBA" id="ARBA00023286"/>
    </source>
</evidence>
<comment type="subcellular location">
    <subcellularLocation>
        <location evidence="1">Membrane</location>
        <topology evidence="1">Multi-pass membrane protein</topology>
    </subcellularLocation>
</comment>
<evidence type="ECO:0000313" key="13">
    <source>
        <dbReference type="EMBL" id="BAK05392.1"/>
    </source>
</evidence>
<dbReference type="FunFam" id="3.40.190.10:FF:000217">
    <property type="entry name" value="Glutamate receptor"/>
    <property type="match status" value="1"/>
</dbReference>
<evidence type="ECO:0000256" key="1">
    <source>
        <dbReference type="ARBA" id="ARBA00004141"/>
    </source>
</evidence>
<keyword evidence="10" id="KW-0407">Ion channel</keyword>
<evidence type="ECO:0000256" key="11">
    <source>
        <dbReference type="SAM" id="Phobius"/>
    </source>
</evidence>
<keyword evidence="6 11" id="KW-0472">Membrane</keyword>
<dbReference type="SUPFAM" id="SSF53850">
    <property type="entry name" value="Periplasmic binding protein-like II"/>
    <property type="match status" value="1"/>
</dbReference>
<evidence type="ECO:0000256" key="7">
    <source>
        <dbReference type="ARBA" id="ARBA00023170"/>
    </source>
</evidence>
<evidence type="ECO:0000259" key="12">
    <source>
        <dbReference type="Pfam" id="PF00060"/>
    </source>
</evidence>
<dbReference type="PANTHER" id="PTHR18966">
    <property type="entry name" value="IONOTROPIC GLUTAMATE RECEPTOR"/>
    <property type="match status" value="1"/>
</dbReference>
<keyword evidence="4 11" id="KW-1133">Transmembrane helix</keyword>
<accession>F2EDH0</accession>
<dbReference type="Pfam" id="PF00060">
    <property type="entry name" value="Lig_chan"/>
    <property type="match status" value="1"/>
</dbReference>
<name>F2EDH0_HORVV</name>
<protein>
    <submittedName>
        <fullName evidence="13">Predicted protein</fullName>
    </submittedName>
</protein>
<evidence type="ECO:0000256" key="8">
    <source>
        <dbReference type="ARBA" id="ARBA00023180"/>
    </source>
</evidence>
<dbReference type="InterPro" id="IPR015683">
    <property type="entry name" value="Ionotropic_Glu_rcpt"/>
</dbReference>
<keyword evidence="2" id="KW-0813">Transport</keyword>
<keyword evidence="7" id="KW-0675">Receptor</keyword>
<keyword evidence="8" id="KW-0325">Glycoprotein</keyword>
<keyword evidence="3 11" id="KW-0812">Transmembrane</keyword>
<dbReference type="Gene3D" id="1.10.287.70">
    <property type="match status" value="1"/>
</dbReference>
<evidence type="ECO:0000256" key="6">
    <source>
        <dbReference type="ARBA" id="ARBA00023136"/>
    </source>
</evidence>
<keyword evidence="5" id="KW-0406">Ion transport</keyword>
<evidence type="ECO:0000256" key="3">
    <source>
        <dbReference type="ARBA" id="ARBA00022692"/>
    </source>
</evidence>
<sequence length="164" mass="18472">MLILEEKLESNLSRFMVIIRVFLVLILTSSYTANLTSVLTVQRLQPTVTSVQDLLRNGDYVGYHKGSAVPYWLEKMGFRKEILLGYSTLEEYADALQRGSGNGGVSAIFDEIPYLKAFLSKYCEGYTMIGPTYRLGGFGFVSSFPWLKISSTLECLCFDFCCMC</sequence>
<evidence type="ECO:0000256" key="2">
    <source>
        <dbReference type="ARBA" id="ARBA00022448"/>
    </source>
</evidence>
<evidence type="ECO:0000256" key="5">
    <source>
        <dbReference type="ARBA" id="ARBA00023065"/>
    </source>
</evidence>
<feature type="domain" description="Ionotropic glutamate receptor C-terminal" evidence="12">
    <location>
        <begin position="5"/>
        <end position="90"/>
    </location>
</feature>